<keyword evidence="4" id="KW-1185">Reference proteome</keyword>
<feature type="transmembrane region" description="Helical" evidence="2">
    <location>
        <begin position="65"/>
        <end position="84"/>
    </location>
</feature>
<dbReference type="EMBL" id="JBHSON010000012">
    <property type="protein sequence ID" value="MFC5746096.1"/>
    <property type="molecule type" value="Genomic_DNA"/>
</dbReference>
<evidence type="ECO:0000313" key="3">
    <source>
        <dbReference type="EMBL" id="MFC5746096.1"/>
    </source>
</evidence>
<dbReference type="RefSeq" id="WP_378281719.1">
    <property type="nucleotide sequence ID" value="NZ_JBHSON010000012.1"/>
</dbReference>
<feature type="transmembrane region" description="Helical" evidence="2">
    <location>
        <begin position="321"/>
        <end position="340"/>
    </location>
</feature>
<dbReference type="Gene3D" id="1.20.1250.20">
    <property type="entry name" value="MFS general substrate transporter like domains"/>
    <property type="match status" value="1"/>
</dbReference>
<feature type="region of interest" description="Disordered" evidence="1">
    <location>
        <begin position="1"/>
        <end position="21"/>
    </location>
</feature>
<keyword evidence="2" id="KW-0812">Transmembrane</keyword>
<evidence type="ECO:0000256" key="1">
    <source>
        <dbReference type="SAM" id="MobiDB-lite"/>
    </source>
</evidence>
<reference evidence="4" key="1">
    <citation type="journal article" date="2019" name="Int. J. Syst. Evol. Microbiol.">
        <title>The Global Catalogue of Microorganisms (GCM) 10K type strain sequencing project: providing services to taxonomists for standard genome sequencing and annotation.</title>
        <authorList>
            <consortium name="The Broad Institute Genomics Platform"/>
            <consortium name="The Broad Institute Genome Sequencing Center for Infectious Disease"/>
            <person name="Wu L."/>
            <person name="Ma J."/>
        </authorList>
    </citation>
    <scope>NUCLEOTIDE SEQUENCE [LARGE SCALE GENOMIC DNA]</scope>
    <source>
        <strain evidence="4">KCTC 42087</strain>
    </source>
</reference>
<feature type="transmembrane region" description="Helical" evidence="2">
    <location>
        <begin position="296"/>
        <end position="315"/>
    </location>
</feature>
<dbReference type="InterPro" id="IPR036259">
    <property type="entry name" value="MFS_trans_sf"/>
</dbReference>
<name>A0ABW0ZSN5_9ACTN</name>
<feature type="transmembrane region" description="Helical" evidence="2">
    <location>
        <begin position="388"/>
        <end position="408"/>
    </location>
</feature>
<organism evidence="3 4">
    <name type="scientific">Actinomadura rugatobispora</name>
    <dbReference type="NCBI Taxonomy" id="1994"/>
    <lineage>
        <taxon>Bacteria</taxon>
        <taxon>Bacillati</taxon>
        <taxon>Actinomycetota</taxon>
        <taxon>Actinomycetes</taxon>
        <taxon>Streptosporangiales</taxon>
        <taxon>Thermomonosporaceae</taxon>
        <taxon>Actinomadura</taxon>
    </lineage>
</organism>
<keyword evidence="2" id="KW-1133">Transmembrane helix</keyword>
<feature type="transmembrane region" description="Helical" evidence="2">
    <location>
        <begin position="96"/>
        <end position="116"/>
    </location>
</feature>
<feature type="transmembrane region" description="Helical" evidence="2">
    <location>
        <begin position="239"/>
        <end position="258"/>
    </location>
</feature>
<keyword evidence="2" id="KW-0472">Membrane</keyword>
<dbReference type="SUPFAM" id="SSF103473">
    <property type="entry name" value="MFS general substrate transporter"/>
    <property type="match status" value="1"/>
</dbReference>
<dbReference type="InterPro" id="IPR011701">
    <property type="entry name" value="MFS"/>
</dbReference>
<dbReference type="PANTHER" id="PTHR23531:SF1">
    <property type="entry name" value="QUINOLENE RESISTANCE PROTEIN NORA"/>
    <property type="match status" value="1"/>
</dbReference>
<accession>A0ABW0ZSN5</accession>
<proteinExistence type="predicted"/>
<evidence type="ECO:0000256" key="2">
    <source>
        <dbReference type="SAM" id="Phobius"/>
    </source>
</evidence>
<feature type="transmembrane region" description="Helical" evidence="2">
    <location>
        <begin position="32"/>
        <end position="53"/>
    </location>
</feature>
<sequence length="430" mass="41708">MTPSDIPAPTARTGRVAPGRDAAPSGLAGRDFLLLLAATFGMFSNHAVLISVVPLWSVGGGAGHGGAGATTGTVMAVTVAVQLAMGRLTRRFGARVLLPGIVTVAGAALVAGLVAPGRRGRAVGLYGLAVGLPQVLILPAGLWAAERYGFVPVFVAAGALSVLAAPLVAVMSRHPALAPARGAASGTSRTGAPSLRSRLSASFREDDPADPPASAGPTFLASLRVSAAGRALTRAAGPWTALFAAASALGGVVSFLPLALHDPAAAAVALFALSAAIIAGRWGAGVWNDRCGAGRLTAPGGVAGVAGMAGMAAAAAMDGGWATGAAVAAATLYGLGFGLVQNDTLVVMFQRSGPDGHGTASAAWNIAFDAGTGAGAVAIGLLSGVLGIAGSFAVAAAGMAAALPVAWLDARGRGRGGAARPDHGAPGRGG</sequence>
<evidence type="ECO:0000313" key="4">
    <source>
        <dbReference type="Proteomes" id="UP001596074"/>
    </source>
</evidence>
<feature type="transmembrane region" description="Helical" evidence="2">
    <location>
        <begin position="123"/>
        <end position="144"/>
    </location>
</feature>
<dbReference type="Proteomes" id="UP001596074">
    <property type="component" value="Unassembled WGS sequence"/>
</dbReference>
<dbReference type="PANTHER" id="PTHR23531">
    <property type="entry name" value="QUINOLENE RESISTANCE PROTEIN NORA"/>
    <property type="match status" value="1"/>
</dbReference>
<protein>
    <submittedName>
        <fullName evidence="3">MFS transporter</fullName>
    </submittedName>
</protein>
<comment type="caution">
    <text evidence="3">The sequence shown here is derived from an EMBL/GenBank/DDBJ whole genome shotgun (WGS) entry which is preliminary data.</text>
</comment>
<gene>
    <name evidence="3" type="ORF">ACFPZN_10800</name>
</gene>
<feature type="transmembrane region" description="Helical" evidence="2">
    <location>
        <begin position="264"/>
        <end position="284"/>
    </location>
</feature>
<dbReference type="Pfam" id="PF07690">
    <property type="entry name" value="MFS_1"/>
    <property type="match status" value="1"/>
</dbReference>
<feature type="transmembrane region" description="Helical" evidence="2">
    <location>
        <begin position="150"/>
        <end position="171"/>
    </location>
</feature>
<feature type="transmembrane region" description="Helical" evidence="2">
    <location>
        <begin position="361"/>
        <end position="382"/>
    </location>
</feature>
<dbReference type="InterPro" id="IPR052714">
    <property type="entry name" value="MFS_Exporter"/>
</dbReference>